<dbReference type="GO" id="GO:0008237">
    <property type="term" value="F:metallopeptidase activity"/>
    <property type="evidence" value="ECO:0007669"/>
    <property type="project" value="InterPro"/>
</dbReference>
<dbReference type="Gene3D" id="3.40.390.10">
    <property type="entry name" value="Collagenase (Catalytic Domain)"/>
    <property type="match status" value="1"/>
</dbReference>
<gene>
    <name evidence="2" type="ORF">FOD75_11390</name>
</gene>
<dbReference type="InterPro" id="IPR041047">
    <property type="entry name" value="LPD1"/>
</dbReference>
<evidence type="ECO:0000313" key="3">
    <source>
        <dbReference type="Proteomes" id="UP000316394"/>
    </source>
</evidence>
<dbReference type="RefSeq" id="WP_144228038.1">
    <property type="nucleotide sequence ID" value="NZ_CP041677.1"/>
</dbReference>
<sequence length="505" mass="59283">MKNKLYQQLDIFEASQLVVHQPKKMTLEILKEKFHLAEDAKIRIHFTASESLFQMMRKVVKIVGANQEITMQSYLEAAVVISNLMPFSNGQKDIIDADWAERTDLNQPSDGLIQLRKVSRENREMFLVLTKDTKRLNKMGQIWQFKRNLGDPNQRFTFIDGELLLGYWRVISDILLTYDQDAEHWSFSRNELAIYLSDFLVARNRLRDRRYLFMKSTLGRMTLSEAQSRGYTEHDWRVIKQHNALIDFLSQYFNRLANASLQAHYEDEISSITRARAWESKKHINVRTLRMVKDSELNHLFAGIELDNEVSRKLFNQFENNVMQLMPHLPQGQNQPVLRLRKLGNYRAYGMYVRSNNNIVLDFRSDRDIAAFAHAGVQSFVHEYGHYLDYQFSDEVLSLTDDFASIVVDYQANLRKLPKTDVVAKKINYYGTPTEVFARSFELYLSGMHFESSLIKDETVYANDSEYRCFDAELRVQIANYFDRLFPCLRNNLRSLQMTKIAADR</sequence>
<name>A0A517D8W5_LIMRT</name>
<dbReference type="AlphaFoldDB" id="A0A517D8W5"/>
<dbReference type="Pfam" id="PF18796">
    <property type="entry name" value="LPD1"/>
    <property type="match status" value="1"/>
</dbReference>
<evidence type="ECO:0000313" key="2">
    <source>
        <dbReference type="EMBL" id="QDR73687.1"/>
    </source>
</evidence>
<feature type="domain" description="Large polyvalent protein-associated" evidence="1">
    <location>
        <begin position="425"/>
        <end position="492"/>
    </location>
</feature>
<proteinExistence type="predicted"/>
<evidence type="ECO:0000259" key="1">
    <source>
        <dbReference type="Pfam" id="PF18796"/>
    </source>
</evidence>
<dbReference type="EMBL" id="CP041677">
    <property type="protein sequence ID" value="QDR73687.1"/>
    <property type="molecule type" value="Genomic_DNA"/>
</dbReference>
<protein>
    <recommendedName>
        <fullName evidence="1">Large polyvalent protein-associated domain-containing protein</fullName>
    </recommendedName>
</protein>
<accession>A0A517D8W5</accession>
<dbReference type="SUPFAM" id="SSF55486">
    <property type="entry name" value="Metalloproteases ('zincins'), catalytic domain"/>
    <property type="match status" value="1"/>
</dbReference>
<organism evidence="2 3">
    <name type="scientific">Limosilactobacillus reuteri</name>
    <name type="common">Lactobacillus reuteri</name>
    <dbReference type="NCBI Taxonomy" id="1598"/>
    <lineage>
        <taxon>Bacteria</taxon>
        <taxon>Bacillati</taxon>
        <taxon>Bacillota</taxon>
        <taxon>Bacilli</taxon>
        <taxon>Lactobacillales</taxon>
        <taxon>Lactobacillaceae</taxon>
        <taxon>Limosilactobacillus</taxon>
    </lineage>
</organism>
<keyword evidence="2" id="KW-0614">Plasmid</keyword>
<geneLocation type="plasmid" evidence="2 3">
    <name>unnamed</name>
</geneLocation>
<reference evidence="2 3" key="1">
    <citation type="submission" date="2019-07" db="EMBL/GenBank/DDBJ databases">
        <title>Gastrointestinal microbiota of Peromyscus leucopus, the white-footed mouse.</title>
        <authorList>
            <person name="Milovic A."/>
            <person name="Bassam K."/>
            <person name="Barbour A.G."/>
        </authorList>
    </citation>
    <scope>NUCLEOTIDE SEQUENCE [LARGE SCALE GENOMIC DNA]</scope>
    <source>
        <strain evidence="2 3">LL7</strain>
        <plasmid evidence="2 3">unnamed</plasmid>
    </source>
</reference>
<dbReference type="InterPro" id="IPR024079">
    <property type="entry name" value="MetalloPept_cat_dom_sf"/>
</dbReference>
<dbReference type="Proteomes" id="UP000316394">
    <property type="component" value="Plasmid unnamed"/>
</dbReference>